<proteinExistence type="inferred from homology"/>
<organism evidence="6 7">
    <name type="scientific">Batrachochytrium salamandrivorans</name>
    <dbReference type="NCBI Taxonomy" id="1357716"/>
    <lineage>
        <taxon>Eukaryota</taxon>
        <taxon>Fungi</taxon>
        <taxon>Fungi incertae sedis</taxon>
        <taxon>Chytridiomycota</taxon>
        <taxon>Chytridiomycota incertae sedis</taxon>
        <taxon>Chytridiomycetes</taxon>
        <taxon>Rhizophydiales</taxon>
        <taxon>Rhizophydiales incertae sedis</taxon>
        <taxon>Batrachochytrium</taxon>
    </lineage>
</organism>
<dbReference type="InterPro" id="IPR041516">
    <property type="entry name" value="LACTB2_WH"/>
</dbReference>
<evidence type="ECO:0000259" key="5">
    <source>
        <dbReference type="SMART" id="SM00849"/>
    </source>
</evidence>
<dbReference type="InterPro" id="IPR001279">
    <property type="entry name" value="Metallo-B-lactamas"/>
</dbReference>
<dbReference type="InterPro" id="IPR036866">
    <property type="entry name" value="RibonucZ/Hydroxyglut_hydro"/>
</dbReference>
<dbReference type="Pfam" id="PF17778">
    <property type="entry name" value="WHD_BLACT"/>
    <property type="match status" value="1"/>
</dbReference>
<keyword evidence="4" id="KW-0862">Zinc</keyword>
<evidence type="ECO:0000256" key="1">
    <source>
        <dbReference type="ARBA" id="ARBA00006759"/>
    </source>
</evidence>
<dbReference type="SUPFAM" id="SSF56281">
    <property type="entry name" value="Metallo-hydrolase/oxidoreductase"/>
    <property type="match status" value="1"/>
</dbReference>
<dbReference type="PANTHER" id="PTHR23131:SF0">
    <property type="entry name" value="ENDORIBONUCLEASE LACTB2"/>
    <property type="match status" value="1"/>
</dbReference>
<comment type="caution">
    <text evidence="6">The sequence shown here is derived from an EMBL/GenBank/DDBJ whole genome shotgun (WGS) entry which is preliminary data.</text>
</comment>
<gene>
    <name evidence="6" type="ORF">BASA50_007449</name>
</gene>
<dbReference type="InterPro" id="IPR036388">
    <property type="entry name" value="WH-like_DNA-bd_sf"/>
</dbReference>
<reference evidence="6 7" key="1">
    <citation type="submission" date="2021-02" db="EMBL/GenBank/DDBJ databases">
        <title>Variation within the Batrachochytrium salamandrivorans European outbreak.</title>
        <authorList>
            <person name="Kelly M."/>
            <person name="Pasmans F."/>
            <person name="Shea T.P."/>
            <person name="Munoz J.F."/>
            <person name="Carranza S."/>
            <person name="Cuomo C.A."/>
            <person name="Martel A."/>
        </authorList>
    </citation>
    <scope>NUCLEOTIDE SEQUENCE [LARGE SCALE GENOMIC DNA]</scope>
    <source>
        <strain evidence="6 7">AMFP18/2</strain>
    </source>
</reference>
<dbReference type="SMART" id="SM00849">
    <property type="entry name" value="Lactamase_B"/>
    <property type="match status" value="1"/>
</dbReference>
<keyword evidence="2" id="KW-0479">Metal-binding</keyword>
<dbReference type="Gene3D" id="1.10.10.10">
    <property type="entry name" value="Winged helix-like DNA-binding domain superfamily/Winged helix DNA-binding domain"/>
    <property type="match status" value="1"/>
</dbReference>
<protein>
    <recommendedName>
        <fullName evidence="5">Metallo-beta-lactamase domain-containing protein</fullName>
    </recommendedName>
</protein>
<sequence>MSTAVLDLVALPTVRKLSGRVLAVLGLNPSQFTLQGTNTYIVGTGRSRILLDTGEGAEGYQELLLDTLQNAGVTSISHILCTHRHHDHIGGIEQVRNVVSKLGQNPSTLHIHKRITHCDEPRYLEYFKPIQDGQIYETEGASLKAIYTPGHTDDHVSFTLSEEAAVFTGDCVLGQGSAIFSNLSLLMASLETLKGLMPQKLYPGHGPSIEHGAVAKISEYLEHRRQREAHILHVMGGDLSGKPYWTLDDISKHIYKGYPASIMPAANQSVRHHLEKLYSDGVVDKLVDDRCINGSNDLWMLK</sequence>
<dbReference type="InterPro" id="IPR050662">
    <property type="entry name" value="Sec-metab_biosynth-thioest"/>
</dbReference>
<dbReference type="Proteomes" id="UP001648503">
    <property type="component" value="Unassembled WGS sequence"/>
</dbReference>
<accession>A0ABQ8F6T6</accession>
<dbReference type="InterPro" id="IPR047921">
    <property type="entry name" value="LACTB2-like_MBL-fold"/>
</dbReference>
<evidence type="ECO:0000256" key="2">
    <source>
        <dbReference type="ARBA" id="ARBA00022723"/>
    </source>
</evidence>
<dbReference type="CDD" id="cd07722">
    <property type="entry name" value="LACTB2-like_MBL-fold"/>
    <property type="match status" value="1"/>
</dbReference>
<dbReference type="Pfam" id="PF00753">
    <property type="entry name" value="Lactamase_B"/>
    <property type="match status" value="1"/>
</dbReference>
<evidence type="ECO:0000313" key="6">
    <source>
        <dbReference type="EMBL" id="KAH6593242.1"/>
    </source>
</evidence>
<comment type="similarity">
    <text evidence="1">Belongs to the metallo-beta-lactamase superfamily. Glyoxalase II family.</text>
</comment>
<dbReference type="EMBL" id="JAFCIX010000357">
    <property type="protein sequence ID" value="KAH6593242.1"/>
    <property type="molecule type" value="Genomic_DNA"/>
</dbReference>
<dbReference type="PANTHER" id="PTHR23131">
    <property type="entry name" value="ENDORIBONUCLEASE LACTB2"/>
    <property type="match status" value="1"/>
</dbReference>
<keyword evidence="3" id="KW-0378">Hydrolase</keyword>
<evidence type="ECO:0000256" key="3">
    <source>
        <dbReference type="ARBA" id="ARBA00022801"/>
    </source>
</evidence>
<name>A0ABQ8F6T6_9FUNG</name>
<dbReference type="Gene3D" id="3.60.15.10">
    <property type="entry name" value="Ribonuclease Z/Hydroxyacylglutathione hydrolase-like"/>
    <property type="match status" value="1"/>
</dbReference>
<evidence type="ECO:0000256" key="4">
    <source>
        <dbReference type="ARBA" id="ARBA00022833"/>
    </source>
</evidence>
<feature type="domain" description="Metallo-beta-lactamase" evidence="5">
    <location>
        <begin position="36"/>
        <end position="205"/>
    </location>
</feature>
<evidence type="ECO:0000313" key="7">
    <source>
        <dbReference type="Proteomes" id="UP001648503"/>
    </source>
</evidence>
<keyword evidence="7" id="KW-1185">Reference proteome</keyword>